<comment type="caution">
    <text evidence="2">The sequence shown here is derived from an EMBL/GenBank/DDBJ whole genome shotgun (WGS) entry which is preliminary data.</text>
</comment>
<protein>
    <recommendedName>
        <fullName evidence="4">Lipid droplet-associated perilipin protein</fullName>
    </recommendedName>
</protein>
<dbReference type="Proteomes" id="UP001556367">
    <property type="component" value="Unassembled WGS sequence"/>
</dbReference>
<feature type="region of interest" description="Disordered" evidence="1">
    <location>
        <begin position="354"/>
        <end position="378"/>
    </location>
</feature>
<evidence type="ECO:0008006" key="4">
    <source>
        <dbReference type="Google" id="ProtNLM"/>
    </source>
</evidence>
<name>A0ABR3JXB9_9AGAR</name>
<gene>
    <name evidence="2" type="ORF">HGRIS_011446</name>
</gene>
<evidence type="ECO:0000313" key="2">
    <source>
        <dbReference type="EMBL" id="KAL0959756.1"/>
    </source>
</evidence>
<accession>A0ABR3JXB9</accession>
<organism evidence="2 3">
    <name type="scientific">Hohenbuehelia grisea</name>
    <dbReference type="NCBI Taxonomy" id="104357"/>
    <lineage>
        <taxon>Eukaryota</taxon>
        <taxon>Fungi</taxon>
        <taxon>Dikarya</taxon>
        <taxon>Basidiomycota</taxon>
        <taxon>Agaricomycotina</taxon>
        <taxon>Agaricomycetes</taxon>
        <taxon>Agaricomycetidae</taxon>
        <taxon>Agaricales</taxon>
        <taxon>Pleurotineae</taxon>
        <taxon>Pleurotaceae</taxon>
        <taxon>Hohenbuehelia</taxon>
    </lineage>
</organism>
<evidence type="ECO:0000313" key="3">
    <source>
        <dbReference type="Proteomes" id="UP001556367"/>
    </source>
</evidence>
<dbReference type="EMBL" id="JASNQZ010000002">
    <property type="protein sequence ID" value="KAL0959756.1"/>
    <property type="molecule type" value="Genomic_DNA"/>
</dbReference>
<evidence type="ECO:0000256" key="1">
    <source>
        <dbReference type="SAM" id="MobiDB-lite"/>
    </source>
</evidence>
<proteinExistence type="predicted"/>
<sequence>MATETQTSTIPMPTNGSAKPAPELTFLNRMASIPLISSSLQTIDDTLASNTYTKASYSTAKDISVSAYKYAEPIQVRLQVTLAPLFVRADGYANKAADIVESRYPYPFKASPEEVVTYVRERRDSAVSVANKTLDERVKSPAYNVAQGIDHRFAPIVDYLEVAVHRFNGSAEAGPSTPPDAKYQYQRALALSRTLKDNVYVYSNDQLKHVQAQSVLVQRATETTQAISILASSSLQSAQTRIQALSDTMLVELQKIQAQTHALSASVSSSVTASAADLQASVKSRTQIPPHLQEVIHDFQTGLSSTIAEFQGIVTAKDVPVQDKVARIGTEVRERVGPLLENIQKRISDVIGGQKKPTVNGVNGNGNGNGVANGHASE</sequence>
<keyword evidence="3" id="KW-1185">Reference proteome</keyword>
<dbReference type="Gene3D" id="1.20.120.20">
    <property type="entry name" value="Apolipoprotein"/>
    <property type="match status" value="1"/>
</dbReference>
<reference evidence="3" key="1">
    <citation type="submission" date="2024-06" db="EMBL/GenBank/DDBJ databases">
        <title>Multi-omics analyses provide insights into the biosynthesis of the anticancer antibiotic pleurotin in Hohenbuehelia grisea.</title>
        <authorList>
            <person name="Weaver J.A."/>
            <person name="Alberti F."/>
        </authorList>
    </citation>
    <scope>NUCLEOTIDE SEQUENCE [LARGE SCALE GENOMIC DNA]</scope>
    <source>
        <strain evidence="3">T-177</strain>
    </source>
</reference>